<name>A0A2U3N5D3_9MYCO</name>
<dbReference type="AlphaFoldDB" id="A0A2U3N5D3"/>
<keyword evidence="4" id="KW-1185">Reference proteome</keyword>
<keyword evidence="3" id="KW-0645">Protease</keyword>
<dbReference type="RefSeq" id="WP_245831176.1">
    <property type="nucleotide sequence ID" value="NZ_LT717697.1"/>
</dbReference>
<keyword evidence="3" id="KW-0378">Hydrolase</keyword>
<organism evidence="3 4">
    <name type="scientific">Mycobacterium terramassiliense</name>
    <dbReference type="NCBI Taxonomy" id="1841859"/>
    <lineage>
        <taxon>Bacteria</taxon>
        <taxon>Bacillati</taxon>
        <taxon>Actinomycetota</taxon>
        <taxon>Actinomycetes</taxon>
        <taxon>Mycobacteriales</taxon>
        <taxon>Mycobacteriaceae</taxon>
        <taxon>Mycobacterium</taxon>
    </lineage>
</organism>
<evidence type="ECO:0000256" key="1">
    <source>
        <dbReference type="SAM" id="MobiDB-lite"/>
    </source>
</evidence>
<feature type="chain" id="PRO_5015452945" evidence="2">
    <location>
        <begin position="35"/>
        <end position="161"/>
    </location>
</feature>
<keyword evidence="2" id="KW-0732">Signal</keyword>
<dbReference type="GO" id="GO:0008233">
    <property type="term" value="F:peptidase activity"/>
    <property type="evidence" value="ECO:0007669"/>
    <property type="project" value="UniProtKB-KW"/>
</dbReference>
<proteinExistence type="predicted"/>
<evidence type="ECO:0000256" key="2">
    <source>
        <dbReference type="SAM" id="SignalP"/>
    </source>
</evidence>
<dbReference type="PROSITE" id="PS51257">
    <property type="entry name" value="PROKAR_LIPOPROTEIN"/>
    <property type="match status" value="1"/>
</dbReference>
<dbReference type="GO" id="GO:0006508">
    <property type="term" value="P:proteolysis"/>
    <property type="evidence" value="ECO:0007669"/>
    <property type="project" value="UniProtKB-KW"/>
</dbReference>
<dbReference type="STRING" id="1841859.GCA_900157385_00190"/>
<reference evidence="3 4" key="1">
    <citation type="submission" date="2017-01" db="EMBL/GenBank/DDBJ databases">
        <authorList>
            <consortium name="Urmite Genomes"/>
        </authorList>
    </citation>
    <scope>NUCLEOTIDE SEQUENCE [LARGE SCALE GENOMIC DNA]</scope>
    <source>
        <strain evidence="3 4">AB308</strain>
    </source>
</reference>
<accession>A0A2U3N5D3</accession>
<evidence type="ECO:0000313" key="3">
    <source>
        <dbReference type="EMBL" id="SPM26721.1"/>
    </source>
</evidence>
<dbReference type="Proteomes" id="UP000241595">
    <property type="component" value="Unassembled WGS sequence"/>
</dbReference>
<gene>
    <name evidence="3" type="ORF">MTAB308_196</name>
</gene>
<protein>
    <submittedName>
        <fullName evidence="3">Papain-like cysteine protease AvrRpt2</fullName>
    </submittedName>
</protein>
<evidence type="ECO:0000313" key="4">
    <source>
        <dbReference type="Proteomes" id="UP000241595"/>
    </source>
</evidence>
<dbReference type="EMBL" id="FTRV01000008">
    <property type="protein sequence ID" value="SPM26721.1"/>
    <property type="molecule type" value="Genomic_DNA"/>
</dbReference>
<feature type="signal peptide" evidence="2">
    <location>
        <begin position="1"/>
        <end position="34"/>
    </location>
</feature>
<feature type="region of interest" description="Disordered" evidence="1">
    <location>
        <begin position="85"/>
        <end position="109"/>
    </location>
</feature>
<sequence>MFNYRIEAAARAAVASVCMAAACLLAGGSPAATAADGVYGDPAAAAKYWQQQSLEDNCGLVAVADVVGEVTGQSPSERQMIKLAQNTPSGTNPGPIYAPRGDPSHTNGNGGIEMADEVVLLKHFGIKSTMFWDKQPDDRTGLPALEHYLSDNRKIIAYVNL</sequence>